<dbReference type="EMBL" id="GL385397">
    <property type="protein sequence ID" value="EJT77110.1"/>
    <property type="molecule type" value="Genomic_DNA"/>
</dbReference>
<reference evidence="3" key="5">
    <citation type="submission" date="2018-04" db="UniProtKB">
        <authorList>
            <consortium name="EnsemblFungi"/>
        </authorList>
    </citation>
    <scope>IDENTIFICATION</scope>
    <source>
        <strain evidence="3">R3-111a-1</strain>
    </source>
</reference>
<reference evidence="2" key="2">
    <citation type="submission" date="2010-07" db="EMBL/GenBank/DDBJ databases">
        <authorList>
            <consortium name="The Broad Institute Genome Sequencing Platform"/>
            <consortium name="Broad Institute Genome Sequencing Center for Infectious Disease"/>
            <person name="Ma L.-J."/>
            <person name="Dead R."/>
            <person name="Young S."/>
            <person name="Zeng Q."/>
            <person name="Koehrsen M."/>
            <person name="Alvarado L."/>
            <person name="Berlin A."/>
            <person name="Chapman S.B."/>
            <person name="Chen Z."/>
            <person name="Freedman E."/>
            <person name="Gellesch M."/>
            <person name="Goldberg J."/>
            <person name="Griggs A."/>
            <person name="Gujja S."/>
            <person name="Heilman E.R."/>
            <person name="Heiman D."/>
            <person name="Hepburn T."/>
            <person name="Howarth C."/>
            <person name="Jen D."/>
            <person name="Larson L."/>
            <person name="Mehta T."/>
            <person name="Neiman D."/>
            <person name="Pearson M."/>
            <person name="Roberts A."/>
            <person name="Saif S."/>
            <person name="Shea T."/>
            <person name="Shenoy N."/>
            <person name="Sisk P."/>
            <person name="Stolte C."/>
            <person name="Sykes S."/>
            <person name="Walk T."/>
            <person name="White J."/>
            <person name="Yandava C."/>
            <person name="Haas B."/>
            <person name="Nusbaum C."/>
            <person name="Birren B."/>
        </authorList>
    </citation>
    <scope>NUCLEOTIDE SEQUENCE</scope>
    <source>
        <strain evidence="2">R3-111a-1</strain>
    </source>
</reference>
<dbReference type="EnsemblFungi" id="EJT77110">
    <property type="protein sequence ID" value="EJT77110"/>
    <property type="gene ID" value="GGTG_07022"/>
</dbReference>
<dbReference type="STRING" id="644352.J3P0H7"/>
<reference evidence="4" key="1">
    <citation type="submission" date="2010-07" db="EMBL/GenBank/DDBJ databases">
        <title>The genome sequence of Gaeumannomyces graminis var. tritici strain R3-111a-1.</title>
        <authorList>
            <consortium name="The Broad Institute Genome Sequencing Platform"/>
            <person name="Ma L.-J."/>
            <person name="Dead R."/>
            <person name="Young S."/>
            <person name="Zeng Q."/>
            <person name="Koehrsen M."/>
            <person name="Alvarado L."/>
            <person name="Berlin A."/>
            <person name="Chapman S.B."/>
            <person name="Chen Z."/>
            <person name="Freedman E."/>
            <person name="Gellesch M."/>
            <person name="Goldberg J."/>
            <person name="Griggs A."/>
            <person name="Gujja S."/>
            <person name="Heilman E.R."/>
            <person name="Heiman D."/>
            <person name="Hepburn T."/>
            <person name="Howarth C."/>
            <person name="Jen D."/>
            <person name="Larson L."/>
            <person name="Mehta T."/>
            <person name="Neiman D."/>
            <person name="Pearson M."/>
            <person name="Roberts A."/>
            <person name="Saif S."/>
            <person name="Shea T."/>
            <person name="Shenoy N."/>
            <person name="Sisk P."/>
            <person name="Stolte C."/>
            <person name="Sykes S."/>
            <person name="Walk T."/>
            <person name="White J."/>
            <person name="Yandava C."/>
            <person name="Haas B."/>
            <person name="Nusbaum C."/>
            <person name="Birren B."/>
        </authorList>
    </citation>
    <scope>NUCLEOTIDE SEQUENCE [LARGE SCALE GENOMIC DNA]</scope>
    <source>
        <strain evidence="4">R3-111a-1</strain>
    </source>
</reference>
<proteinExistence type="predicted"/>
<dbReference type="VEuPathDB" id="FungiDB:GGTG_07022"/>
<reference evidence="2" key="3">
    <citation type="submission" date="2010-09" db="EMBL/GenBank/DDBJ databases">
        <title>Annotation of Gaeumannomyces graminis var. tritici R3-111a-1.</title>
        <authorList>
            <consortium name="The Broad Institute Genome Sequencing Platform"/>
            <person name="Ma L.-J."/>
            <person name="Dead R."/>
            <person name="Young S.K."/>
            <person name="Zeng Q."/>
            <person name="Gargeya S."/>
            <person name="Fitzgerald M."/>
            <person name="Haas B."/>
            <person name="Abouelleil A."/>
            <person name="Alvarado L."/>
            <person name="Arachchi H.M."/>
            <person name="Berlin A."/>
            <person name="Brown A."/>
            <person name="Chapman S.B."/>
            <person name="Chen Z."/>
            <person name="Dunbar C."/>
            <person name="Freedman E."/>
            <person name="Gearin G."/>
            <person name="Gellesch M."/>
            <person name="Goldberg J."/>
            <person name="Griggs A."/>
            <person name="Gujja S."/>
            <person name="Heiman D."/>
            <person name="Howarth C."/>
            <person name="Larson L."/>
            <person name="Lui A."/>
            <person name="MacDonald P.J.P."/>
            <person name="Mehta T."/>
            <person name="Montmayeur A."/>
            <person name="Murphy C."/>
            <person name="Neiman D."/>
            <person name="Pearson M."/>
            <person name="Priest M."/>
            <person name="Roberts A."/>
            <person name="Saif S."/>
            <person name="Shea T."/>
            <person name="Shenoy N."/>
            <person name="Sisk P."/>
            <person name="Stolte C."/>
            <person name="Sykes S."/>
            <person name="Yandava C."/>
            <person name="Wortman J."/>
            <person name="Nusbaum C."/>
            <person name="Birren B."/>
        </authorList>
    </citation>
    <scope>NUCLEOTIDE SEQUENCE</scope>
    <source>
        <strain evidence="2">R3-111a-1</strain>
    </source>
</reference>
<evidence type="ECO:0000313" key="2">
    <source>
        <dbReference type="EMBL" id="EJT77110.1"/>
    </source>
</evidence>
<dbReference type="eggNOG" id="ENOG502RUE4">
    <property type="taxonomic scope" value="Eukaryota"/>
</dbReference>
<dbReference type="PANTHER" id="PTHR40619">
    <property type="entry name" value="FUNGAL STAND N-TERMINAL GOODBYE DOMAIN-CONTAINING PROTEIN"/>
    <property type="match status" value="1"/>
</dbReference>
<sequence length="760" mass="82816">MELEGNLPGSLVEAMNDLAECQVFNALSFGQGKAVSPGLAVPDLRYSKQLVAYIPSDGVRAMNDAISSYVTQHPFDLEPASCSWEKVLSEMDNAQREYEQKGKIGAVQLRPRSSSGFQHNLTTVLDCIPTDNGLGILKAGLAVIFNAVKRRSDACQRIFKCFSSVPSLLEKARDLKLIYENEPRLDLRLQALYKALFQSIPDLIDILLRQKKDGQGRPANGKTMFSKVTKTLVARRDDIFGDPVKKVDSLVEPINKAVADLDECVQLLNYKNAAETNAAVNQLVESHERGWEELRQKLEATDKGVRETNELMARVVTVADRFLAEQSRKTCIAGSCPHRSDSASPRRVGWSSKSPAAPVILHHVHQMDLINAIASHRGHRGHWLPMQQMRSLVSKGAQFGEGALGRAYYLLSTPAFKRWISHASPAALLVEGHALDDVQGSVSPLSVFCAALAASLHDAGGGGGGVLFFACRLARDGGELGGPLALARSLLGQLLTQRMRWRGGARYPRLDFLRRNDRLWPDLCGDDGLVLNGVYGRRRPLPAPPQISDEYGEGEDSDGPGGSDDGDLKDRRRQLAALLYTFKTLVRQLSPDAPLYIVLDDAAAYETEIGGWHRDVAQVAQYLFGLCAGGHGGPPVKLLATAPGRFDKLDTMARDRLGPAAAVVGLGEHTAPSLHSARSTVESLHGMAAVRRRPGDEERGGNVSSLRRRRSYGDGGHGSRRPGERRRASDHVLGMDDGARSDDDGSDGDGGDWQRPGRTW</sequence>
<reference evidence="3" key="4">
    <citation type="journal article" date="2015" name="G3 (Bethesda)">
        <title>Genome sequences of three phytopathogenic species of the Magnaporthaceae family of fungi.</title>
        <authorList>
            <person name="Okagaki L.H."/>
            <person name="Nunes C.C."/>
            <person name="Sailsbery J."/>
            <person name="Clay B."/>
            <person name="Brown D."/>
            <person name="John T."/>
            <person name="Oh Y."/>
            <person name="Young N."/>
            <person name="Fitzgerald M."/>
            <person name="Haas B.J."/>
            <person name="Zeng Q."/>
            <person name="Young S."/>
            <person name="Adiconis X."/>
            <person name="Fan L."/>
            <person name="Levin J.Z."/>
            <person name="Mitchell T.K."/>
            <person name="Okubara P.A."/>
            <person name="Farman M.L."/>
            <person name="Kohn L.M."/>
            <person name="Birren B."/>
            <person name="Ma L.-J."/>
            <person name="Dean R.A."/>
        </authorList>
    </citation>
    <scope>NUCLEOTIDE SEQUENCE</scope>
    <source>
        <strain evidence="3">R3-111a-1</strain>
    </source>
</reference>
<name>J3P0H7_GAET3</name>
<evidence type="ECO:0000313" key="3">
    <source>
        <dbReference type="EnsemblFungi" id="EJT77110"/>
    </source>
</evidence>
<dbReference type="PANTHER" id="PTHR40619:SF3">
    <property type="entry name" value="FUNGAL STAND N-TERMINAL GOODBYE DOMAIN-CONTAINING PROTEIN"/>
    <property type="match status" value="1"/>
</dbReference>
<feature type="region of interest" description="Disordered" evidence="1">
    <location>
        <begin position="540"/>
        <end position="568"/>
    </location>
</feature>
<feature type="region of interest" description="Disordered" evidence="1">
    <location>
        <begin position="688"/>
        <end position="760"/>
    </location>
</feature>
<accession>J3P0H7</accession>
<dbReference type="GeneID" id="20347480"/>
<keyword evidence="4" id="KW-1185">Reference proteome</keyword>
<dbReference type="Proteomes" id="UP000006039">
    <property type="component" value="Unassembled WGS sequence"/>
</dbReference>
<dbReference type="AlphaFoldDB" id="J3P0H7"/>
<evidence type="ECO:0000313" key="4">
    <source>
        <dbReference type="Proteomes" id="UP000006039"/>
    </source>
</evidence>
<feature type="compositionally biased region" description="Basic and acidic residues" evidence="1">
    <location>
        <begin position="721"/>
        <end position="743"/>
    </location>
</feature>
<dbReference type="OrthoDB" id="5419927at2759"/>
<dbReference type="RefSeq" id="XP_009223110.1">
    <property type="nucleotide sequence ID" value="XM_009224846.1"/>
</dbReference>
<organism evidence="2">
    <name type="scientific">Gaeumannomyces tritici (strain R3-111a-1)</name>
    <name type="common">Wheat and barley take-all root rot fungus</name>
    <name type="synonym">Gaeumannomyces graminis var. tritici</name>
    <dbReference type="NCBI Taxonomy" id="644352"/>
    <lineage>
        <taxon>Eukaryota</taxon>
        <taxon>Fungi</taxon>
        <taxon>Dikarya</taxon>
        <taxon>Ascomycota</taxon>
        <taxon>Pezizomycotina</taxon>
        <taxon>Sordariomycetes</taxon>
        <taxon>Sordariomycetidae</taxon>
        <taxon>Magnaporthales</taxon>
        <taxon>Magnaporthaceae</taxon>
        <taxon>Gaeumannomyces</taxon>
    </lineage>
</organism>
<protein>
    <submittedName>
        <fullName evidence="2 3">Uncharacterized protein</fullName>
    </submittedName>
</protein>
<evidence type="ECO:0000256" key="1">
    <source>
        <dbReference type="SAM" id="MobiDB-lite"/>
    </source>
</evidence>
<gene>
    <name evidence="3" type="primary">20347480</name>
    <name evidence="2" type="ORF">GGTG_07022</name>
</gene>
<dbReference type="HOGENOM" id="CLU_366827_0_0_1"/>